<proteinExistence type="inferred from homology"/>
<dbReference type="EMBL" id="JAPMLT010000005">
    <property type="protein sequence ID" value="MCX7570649.1"/>
    <property type="molecule type" value="Genomic_DNA"/>
</dbReference>
<comment type="function">
    <text evidence="10">Part of the ABC transporter complex MalEFGK involved in maltose/maltodextrin import. Probably responsible for the translocation of the substrate across the membrane.</text>
</comment>
<dbReference type="PANTHER" id="PTHR47314:SF1">
    <property type="entry name" value="MALTOSE_MALTODEXTRIN TRANSPORT SYSTEM PERMEASE PROTEIN MALF"/>
    <property type="match status" value="1"/>
</dbReference>
<accession>A0ABT3X7D1</accession>
<keyword evidence="3 9" id="KW-0813">Transport</keyword>
<keyword evidence="5 10" id="KW-0762">Sugar transport</keyword>
<dbReference type="Pfam" id="PF00528">
    <property type="entry name" value="BPD_transp_1"/>
    <property type="match status" value="1"/>
</dbReference>
<dbReference type="SUPFAM" id="SSF160964">
    <property type="entry name" value="MalF N-terminal region-like"/>
    <property type="match status" value="1"/>
</dbReference>
<keyword evidence="13" id="KW-1185">Reference proteome</keyword>
<evidence type="ECO:0000313" key="13">
    <source>
        <dbReference type="Proteomes" id="UP001208017"/>
    </source>
</evidence>
<evidence type="ECO:0000256" key="9">
    <source>
        <dbReference type="RuleBase" id="RU363032"/>
    </source>
</evidence>
<feature type="transmembrane region" description="Helical" evidence="9">
    <location>
        <begin position="279"/>
        <end position="297"/>
    </location>
</feature>
<protein>
    <recommendedName>
        <fullName evidence="10">Maltose/maltodextrin transport system permease protein</fullName>
    </recommendedName>
</protein>
<evidence type="ECO:0000313" key="12">
    <source>
        <dbReference type="EMBL" id="MCX7570649.1"/>
    </source>
</evidence>
<feature type="transmembrane region" description="Helical" evidence="9">
    <location>
        <begin position="14"/>
        <end position="40"/>
    </location>
</feature>
<sequence>MAKSVRIKQKRNSLLAYGYLSPALITIALFSLLPVVYTIYLSFTNFNLNHFETFQFVGFKNYVDIISGPFFDVFWPVFIWTFAFATIVTGLCYLAGLFLAILLNNSNMKETNVYRAILVIPWALPAAIAILAWSGLYNESYGQVNSFLNSVGIGDIPWLSDPLWAKVSMVVTTIWLGYPFMMNVCLGALQAIPKDLYEAADIDGASRWQKFRSVTFPGLMASTLPLLISSFAFNFNNFAAAYLITFGGPPRTDTQFAGHTDILVTAAYKMTMQFNRYELASALSLIIFLIVGILSFINMKATRAFEEDE</sequence>
<dbReference type="SUPFAM" id="SSF161098">
    <property type="entry name" value="MetI-like"/>
    <property type="match status" value="1"/>
</dbReference>
<comment type="caution">
    <text evidence="12">The sequence shown here is derived from an EMBL/GenBank/DDBJ whole genome shotgun (WGS) entry which is preliminary data.</text>
</comment>
<evidence type="ECO:0000256" key="2">
    <source>
        <dbReference type="ARBA" id="ARBA00009047"/>
    </source>
</evidence>
<dbReference type="PANTHER" id="PTHR47314">
    <property type="entry name" value="MALTOSE/MALTODEXTRIN TRANSPORT SYSTEM PERMEASE PROTEIN MALF"/>
    <property type="match status" value="1"/>
</dbReference>
<evidence type="ECO:0000256" key="3">
    <source>
        <dbReference type="ARBA" id="ARBA00022448"/>
    </source>
</evidence>
<evidence type="ECO:0000256" key="6">
    <source>
        <dbReference type="ARBA" id="ARBA00022692"/>
    </source>
</evidence>
<evidence type="ECO:0000256" key="10">
    <source>
        <dbReference type="RuleBase" id="RU367050"/>
    </source>
</evidence>
<evidence type="ECO:0000256" key="4">
    <source>
        <dbReference type="ARBA" id="ARBA00022475"/>
    </source>
</evidence>
<feature type="transmembrane region" description="Helical" evidence="9">
    <location>
        <begin position="167"/>
        <end position="192"/>
    </location>
</feature>
<keyword evidence="7 9" id="KW-1133">Transmembrane helix</keyword>
<keyword evidence="6 9" id="KW-0812">Transmembrane</keyword>
<dbReference type="PROSITE" id="PS50928">
    <property type="entry name" value="ABC_TM1"/>
    <property type="match status" value="1"/>
</dbReference>
<dbReference type="Gene3D" id="1.20.58.370">
    <property type="entry name" value="MalF N-terminal region-like"/>
    <property type="match status" value="1"/>
</dbReference>
<comment type="subcellular location">
    <subcellularLocation>
        <location evidence="1 9">Cell membrane</location>
        <topology evidence="1 9">Multi-pass membrane protein</topology>
    </subcellularLocation>
</comment>
<keyword evidence="8 9" id="KW-0472">Membrane</keyword>
<dbReference type="InterPro" id="IPR035277">
    <property type="entry name" value="MalF_N"/>
</dbReference>
<feature type="transmembrane region" description="Helical" evidence="9">
    <location>
        <begin position="77"/>
        <end position="104"/>
    </location>
</feature>
<evidence type="ECO:0000256" key="7">
    <source>
        <dbReference type="ARBA" id="ARBA00022989"/>
    </source>
</evidence>
<comment type="caution">
    <text evidence="10">Lacks conserved residue(s) required for the propagation of feature annotation.</text>
</comment>
<feature type="transmembrane region" description="Helical" evidence="9">
    <location>
        <begin position="116"/>
        <end position="136"/>
    </location>
</feature>
<feature type="domain" description="ABC transmembrane type-1" evidence="11">
    <location>
        <begin position="78"/>
        <end position="298"/>
    </location>
</feature>
<dbReference type="Proteomes" id="UP001208017">
    <property type="component" value="Unassembled WGS sequence"/>
</dbReference>
<evidence type="ECO:0000256" key="1">
    <source>
        <dbReference type="ARBA" id="ARBA00004651"/>
    </source>
</evidence>
<keyword evidence="4 10" id="KW-1003">Cell membrane</keyword>
<gene>
    <name evidence="12" type="ORF">OS242_11800</name>
</gene>
<feature type="transmembrane region" description="Helical" evidence="9">
    <location>
        <begin position="213"/>
        <end position="233"/>
    </location>
</feature>
<organism evidence="12 13">
    <name type="scientific">Tumebacillus lacus</name>
    <dbReference type="NCBI Taxonomy" id="2995335"/>
    <lineage>
        <taxon>Bacteria</taxon>
        <taxon>Bacillati</taxon>
        <taxon>Bacillota</taxon>
        <taxon>Bacilli</taxon>
        <taxon>Bacillales</taxon>
        <taxon>Alicyclobacillaceae</taxon>
        <taxon>Tumebacillus</taxon>
    </lineage>
</organism>
<evidence type="ECO:0000256" key="8">
    <source>
        <dbReference type="ARBA" id="ARBA00023136"/>
    </source>
</evidence>
<evidence type="ECO:0000259" key="11">
    <source>
        <dbReference type="PROSITE" id="PS50928"/>
    </source>
</evidence>
<name>A0ABT3X7D1_9BACL</name>
<reference evidence="12 13" key="1">
    <citation type="submission" date="2022-11" db="EMBL/GenBank/DDBJ databases">
        <title>Study of microbial diversity in lake waters.</title>
        <authorList>
            <person name="Zhang J."/>
        </authorList>
    </citation>
    <scope>NUCLEOTIDE SEQUENCE [LARGE SCALE GENOMIC DNA]</scope>
    <source>
        <strain evidence="12 13">DT12</strain>
    </source>
</reference>
<dbReference type="Gene3D" id="1.10.3720.10">
    <property type="entry name" value="MetI-like"/>
    <property type="match status" value="1"/>
</dbReference>
<evidence type="ECO:0000256" key="5">
    <source>
        <dbReference type="ARBA" id="ARBA00022597"/>
    </source>
</evidence>
<dbReference type="InterPro" id="IPR035906">
    <property type="entry name" value="MetI-like_sf"/>
</dbReference>
<dbReference type="CDD" id="cd06261">
    <property type="entry name" value="TM_PBP2"/>
    <property type="match status" value="1"/>
</dbReference>
<dbReference type="RefSeq" id="WP_267151897.1">
    <property type="nucleotide sequence ID" value="NZ_JAPMLT010000005.1"/>
</dbReference>
<dbReference type="InterPro" id="IPR000515">
    <property type="entry name" value="MetI-like"/>
</dbReference>
<comment type="similarity">
    <text evidence="2 10">Belongs to the binding-protein-dependent transport system permease family. MalFG subfamily.</text>
</comment>